<keyword evidence="1" id="KW-0812">Transmembrane</keyword>
<evidence type="ECO:0000256" key="1">
    <source>
        <dbReference type="SAM" id="Phobius"/>
    </source>
</evidence>
<gene>
    <name evidence="2" type="ORF">Acr_00g0078950</name>
</gene>
<sequence>MFNVAFITMRFYFLQQLPLSSSPQPIHSFLVPVLVNFIELKYHTDTSAFQMHRKTMILAAASFLLYCLALARDFSRGWALFGWLSSVSLASVLVPVSIWPVLFLLCVLCSAGELLKCRIVQAVWQSLRQRMRGNIVHGRRIGRALIGSSRSVARTYAGRRARLPV</sequence>
<organism evidence="2 3">
    <name type="scientific">Actinidia rufa</name>
    <dbReference type="NCBI Taxonomy" id="165716"/>
    <lineage>
        <taxon>Eukaryota</taxon>
        <taxon>Viridiplantae</taxon>
        <taxon>Streptophyta</taxon>
        <taxon>Embryophyta</taxon>
        <taxon>Tracheophyta</taxon>
        <taxon>Spermatophyta</taxon>
        <taxon>Magnoliopsida</taxon>
        <taxon>eudicotyledons</taxon>
        <taxon>Gunneridae</taxon>
        <taxon>Pentapetalae</taxon>
        <taxon>asterids</taxon>
        <taxon>Ericales</taxon>
        <taxon>Actinidiaceae</taxon>
        <taxon>Actinidia</taxon>
    </lineage>
</organism>
<accession>A0A7J0DVH8</accession>
<dbReference type="InterPro" id="IPR053258">
    <property type="entry name" value="Ca-permeable_cation_channel"/>
</dbReference>
<protein>
    <submittedName>
        <fullName evidence="2">Uncharacterized protein</fullName>
    </submittedName>
</protein>
<evidence type="ECO:0000313" key="3">
    <source>
        <dbReference type="Proteomes" id="UP000585474"/>
    </source>
</evidence>
<dbReference type="Proteomes" id="UP000585474">
    <property type="component" value="Unassembled WGS sequence"/>
</dbReference>
<dbReference type="AlphaFoldDB" id="A0A7J0DVH8"/>
<dbReference type="PANTHER" id="PTHR34115">
    <property type="entry name" value="PROTEIN, PUTATIVE-RELATED"/>
    <property type="match status" value="1"/>
</dbReference>
<proteinExistence type="predicted"/>
<keyword evidence="1" id="KW-1133">Transmembrane helix</keyword>
<comment type="caution">
    <text evidence="2">The sequence shown here is derived from an EMBL/GenBank/DDBJ whole genome shotgun (WGS) entry which is preliminary data.</text>
</comment>
<dbReference type="PANTHER" id="PTHR34115:SF5">
    <property type="entry name" value="PROTEIN, PUTATIVE-RELATED"/>
    <property type="match status" value="1"/>
</dbReference>
<dbReference type="EMBL" id="BJWL01000397">
    <property type="protein sequence ID" value="GFS42275.1"/>
    <property type="molecule type" value="Genomic_DNA"/>
</dbReference>
<keyword evidence="1" id="KW-0472">Membrane</keyword>
<feature type="transmembrane region" description="Helical" evidence="1">
    <location>
        <begin position="55"/>
        <end position="71"/>
    </location>
</feature>
<feature type="transmembrane region" description="Helical" evidence="1">
    <location>
        <begin position="83"/>
        <end position="108"/>
    </location>
</feature>
<name>A0A7J0DVH8_9ERIC</name>
<reference evidence="3" key="1">
    <citation type="submission" date="2019-07" db="EMBL/GenBank/DDBJ databases">
        <title>De Novo Assembly of kiwifruit Actinidia rufa.</title>
        <authorList>
            <person name="Sugita-Konishi S."/>
            <person name="Sato K."/>
            <person name="Mori E."/>
            <person name="Abe Y."/>
            <person name="Kisaki G."/>
            <person name="Hamano K."/>
            <person name="Suezawa K."/>
            <person name="Otani M."/>
            <person name="Fukuda T."/>
            <person name="Manabe T."/>
            <person name="Gomi K."/>
            <person name="Tabuchi M."/>
            <person name="Akimitsu K."/>
            <person name="Kataoka I."/>
        </authorList>
    </citation>
    <scope>NUCLEOTIDE SEQUENCE [LARGE SCALE GENOMIC DNA]</scope>
    <source>
        <strain evidence="3">cv. Fuchu</strain>
    </source>
</reference>
<dbReference type="OrthoDB" id="1730662at2759"/>
<evidence type="ECO:0000313" key="2">
    <source>
        <dbReference type="EMBL" id="GFS42275.1"/>
    </source>
</evidence>
<keyword evidence="3" id="KW-1185">Reference proteome</keyword>